<dbReference type="RefSeq" id="WP_204908630.1">
    <property type="nucleotide sequence ID" value="NZ_JACJLV010000013.1"/>
</dbReference>
<gene>
    <name evidence="3" type="ORF">H6A13_05635</name>
</gene>
<name>A0A939BBN8_9CLOT</name>
<accession>A0A939BBN8</accession>
<sequence length="322" mass="35606">MWKNRIDKAARIAIGGHIRPDGDCVGSCMGLYQYLKENEPEKEVDVYLEEIPEAYRPWVPEGVIRHEIPEGKSYDLFICLDCGDQDRLGFSAPLFEQAEHTFCIDHHVSNPEFAEENHVVPDASSTSELVYGLLEDDKISRKTAELLYMGIAHDTGVFQYSCAGPSTFRVAAKLLEKGVDAPKLIQDTYYEKSYAQNQILGRALLESIVFMDGKCIASYITKKTMQFYGVKPADLDGIVSQLRVTKGVEVAIFMYETGASVYKVSLRSKERVDVSRIAAYFGGGGHARAAGFSMTGTPQDVLTNLAGQLEEELQSAASECAV</sequence>
<evidence type="ECO:0000259" key="1">
    <source>
        <dbReference type="Pfam" id="PF01368"/>
    </source>
</evidence>
<dbReference type="InterPro" id="IPR003156">
    <property type="entry name" value="DHHA1_dom"/>
</dbReference>
<dbReference type="SUPFAM" id="SSF64182">
    <property type="entry name" value="DHH phosphoesterases"/>
    <property type="match status" value="1"/>
</dbReference>
<dbReference type="AlphaFoldDB" id="A0A939BBN8"/>
<organism evidence="3 4">
    <name type="scientific">Mordavella massiliensis</name>
    <dbReference type="NCBI Taxonomy" id="1871024"/>
    <lineage>
        <taxon>Bacteria</taxon>
        <taxon>Bacillati</taxon>
        <taxon>Bacillota</taxon>
        <taxon>Clostridia</taxon>
        <taxon>Eubacteriales</taxon>
        <taxon>Clostridiaceae</taxon>
        <taxon>Mordavella</taxon>
    </lineage>
</organism>
<dbReference type="InterPro" id="IPR051319">
    <property type="entry name" value="Oligoribo/pAp-PDE_c-di-AMP_PDE"/>
</dbReference>
<dbReference type="EMBL" id="JACJLV010000013">
    <property type="protein sequence ID" value="MBM6826585.1"/>
    <property type="molecule type" value="Genomic_DNA"/>
</dbReference>
<dbReference type="GO" id="GO:0003676">
    <property type="term" value="F:nucleic acid binding"/>
    <property type="evidence" value="ECO:0007669"/>
    <property type="project" value="InterPro"/>
</dbReference>
<feature type="domain" description="DHHA1" evidence="2">
    <location>
        <begin position="218"/>
        <end position="310"/>
    </location>
</feature>
<feature type="domain" description="DDH" evidence="1">
    <location>
        <begin position="11"/>
        <end position="151"/>
    </location>
</feature>
<reference evidence="3" key="1">
    <citation type="submission" date="2020-08" db="EMBL/GenBank/DDBJ databases">
        <authorList>
            <person name="Cejkova D."/>
            <person name="Kubasova T."/>
            <person name="Jahodarova E."/>
            <person name="Rychlik I."/>
        </authorList>
    </citation>
    <scope>NUCLEOTIDE SEQUENCE</scope>
    <source>
        <strain evidence="3">An420c</strain>
    </source>
</reference>
<keyword evidence="4" id="KW-1185">Reference proteome</keyword>
<protein>
    <submittedName>
        <fullName evidence="3">Bifunctional oligoribonuclease/PAP phosphatase NrnA</fullName>
    </submittedName>
</protein>
<dbReference type="Gene3D" id="3.90.1640.10">
    <property type="entry name" value="inorganic pyrophosphatase (n-terminal core)"/>
    <property type="match status" value="1"/>
</dbReference>
<comment type="caution">
    <text evidence="3">The sequence shown here is derived from an EMBL/GenBank/DDBJ whole genome shotgun (WGS) entry which is preliminary data.</text>
</comment>
<dbReference type="PANTHER" id="PTHR47618">
    <property type="entry name" value="BIFUNCTIONAL OLIGORIBONUCLEASE AND PAP PHOSPHATASE NRNA"/>
    <property type="match status" value="1"/>
</dbReference>
<evidence type="ECO:0000313" key="3">
    <source>
        <dbReference type="EMBL" id="MBM6826585.1"/>
    </source>
</evidence>
<dbReference type="Pfam" id="PF01368">
    <property type="entry name" value="DHH"/>
    <property type="match status" value="1"/>
</dbReference>
<dbReference type="Proteomes" id="UP000713880">
    <property type="component" value="Unassembled WGS sequence"/>
</dbReference>
<proteinExistence type="predicted"/>
<dbReference type="Pfam" id="PF02272">
    <property type="entry name" value="DHHA1"/>
    <property type="match status" value="1"/>
</dbReference>
<dbReference type="InterPro" id="IPR001667">
    <property type="entry name" value="DDH_dom"/>
</dbReference>
<dbReference type="PANTHER" id="PTHR47618:SF1">
    <property type="entry name" value="BIFUNCTIONAL OLIGORIBONUCLEASE AND PAP PHOSPHATASE NRNA"/>
    <property type="match status" value="1"/>
</dbReference>
<dbReference type="InterPro" id="IPR038763">
    <property type="entry name" value="DHH_sf"/>
</dbReference>
<reference evidence="3" key="2">
    <citation type="journal article" date="2021" name="Sci. Rep.">
        <title>The distribution of antibiotic resistance genes in chicken gut microbiota commensals.</title>
        <authorList>
            <person name="Juricova H."/>
            <person name="Matiasovicova J."/>
            <person name="Kubasova T."/>
            <person name="Cejkova D."/>
            <person name="Rychlik I."/>
        </authorList>
    </citation>
    <scope>NUCLEOTIDE SEQUENCE</scope>
    <source>
        <strain evidence="3">An420c</strain>
    </source>
</reference>
<dbReference type="Gene3D" id="3.10.310.30">
    <property type="match status" value="1"/>
</dbReference>
<evidence type="ECO:0000313" key="4">
    <source>
        <dbReference type="Proteomes" id="UP000713880"/>
    </source>
</evidence>
<evidence type="ECO:0000259" key="2">
    <source>
        <dbReference type="Pfam" id="PF02272"/>
    </source>
</evidence>